<dbReference type="EMBL" id="JALD01000039">
    <property type="protein sequence ID" value="EUD11640.1"/>
    <property type="molecule type" value="Genomic_DNA"/>
</dbReference>
<gene>
    <name evidence="1" type="ORF">HMPREF1563_0704</name>
</gene>
<evidence type="ECO:0000313" key="1">
    <source>
        <dbReference type="EMBL" id="EUD11640.1"/>
    </source>
</evidence>
<dbReference type="AlphaFoldDB" id="A0AAV3M7D6"/>
<dbReference type="RefSeq" id="WP_036961193.1">
    <property type="nucleotide sequence ID" value="NZ_JALD01000039.1"/>
</dbReference>
<comment type="caution">
    <text evidence="1">The sequence shown here is derived from an EMBL/GenBank/DDBJ whole genome shotgun (WGS) entry which is preliminary data.</text>
</comment>
<dbReference type="Gene3D" id="3.90.1480.10">
    <property type="entry name" value="Alpha-2,3-sialyltransferase"/>
    <property type="match status" value="1"/>
</dbReference>
<evidence type="ECO:0000313" key="2">
    <source>
        <dbReference type="Proteomes" id="UP000022311"/>
    </source>
</evidence>
<dbReference type="Proteomes" id="UP000022311">
    <property type="component" value="Unassembled WGS sequence"/>
</dbReference>
<reference evidence="1 2" key="1">
    <citation type="submission" date="2014-01" db="EMBL/GenBank/DDBJ databases">
        <authorList>
            <person name="Durkin A.S."/>
            <person name="McCorrison J."/>
            <person name="Torralba M."/>
            <person name="Gillis M."/>
            <person name="Haft D.H."/>
            <person name="Methe B."/>
            <person name="Sutton G."/>
            <person name="Nelson K.E."/>
        </authorList>
    </citation>
    <scope>NUCLEOTIDE SEQUENCE [LARGE SCALE GENOMIC DNA]</scope>
    <source>
        <strain evidence="1 2">205/92</strain>
    </source>
</reference>
<proteinExistence type="predicted"/>
<organism evidence="1 2">
    <name type="scientific">Providencia alcalifaciens 205/92</name>
    <dbReference type="NCBI Taxonomy" id="1256988"/>
    <lineage>
        <taxon>Bacteria</taxon>
        <taxon>Pseudomonadati</taxon>
        <taxon>Pseudomonadota</taxon>
        <taxon>Gammaproteobacteria</taxon>
        <taxon>Enterobacterales</taxon>
        <taxon>Morganellaceae</taxon>
        <taxon>Providencia</taxon>
    </lineage>
</organism>
<protein>
    <recommendedName>
        <fullName evidence="3">Lipopolysaccharide core biosynthesis protein RfaZ</fullName>
    </recommendedName>
</protein>
<evidence type="ECO:0008006" key="3">
    <source>
        <dbReference type="Google" id="ProtNLM"/>
    </source>
</evidence>
<name>A0AAV3M7D6_9GAMM</name>
<accession>A0AAV3M7D6</accession>
<sequence>MSENKLKTWFLKTLYRLFRNKKFHHNKNFWYLFNVSRNQNDEIVEVTYKNEKLKINTSPIHSKKHKTLIIVATGPSVNEIPKNLFDPEQYDFLGVNGAISLSEIKFRFYCIIDQSFIKKRVDLVRKIVSNDEITLFCNYLSLYEILKFIDLSEINCSFKILDLVTDGIGYLFMDEKKVINEDYISDHHYWFNSYSFSSNINELVFDYGTVAYPALQVGYSLGYKQLYFVGLDMNNFDKPRFYENHSNMLPTSLDHHFITIQNAFHSASLFLEKAGVNVINLSPNSAITSFQKENMDALMKNKNTENTNK</sequence>